<keyword evidence="1" id="KW-0812">Transmembrane</keyword>
<dbReference type="RefSeq" id="WP_156562224.1">
    <property type="nucleotide sequence ID" value="NZ_CACRTV010000064.1"/>
</dbReference>
<organism evidence="2">
    <name type="scientific">Clostridium paraputrificum</name>
    <dbReference type="NCBI Taxonomy" id="29363"/>
    <lineage>
        <taxon>Bacteria</taxon>
        <taxon>Bacillati</taxon>
        <taxon>Bacillota</taxon>
        <taxon>Clostridia</taxon>
        <taxon>Eubacteriales</taxon>
        <taxon>Clostridiaceae</taxon>
        <taxon>Clostridium</taxon>
    </lineage>
</organism>
<accession>A0A6N3FVU3</accession>
<feature type="transmembrane region" description="Helical" evidence="1">
    <location>
        <begin position="22"/>
        <end position="42"/>
    </location>
</feature>
<dbReference type="AlphaFoldDB" id="A0A6N3FVU3"/>
<evidence type="ECO:0000256" key="1">
    <source>
        <dbReference type="SAM" id="Phobius"/>
    </source>
</evidence>
<evidence type="ECO:0000313" key="2">
    <source>
        <dbReference type="EMBL" id="VYU55916.1"/>
    </source>
</evidence>
<dbReference type="Pfam" id="PF17428">
    <property type="entry name" value="DUF5412"/>
    <property type="match status" value="1"/>
</dbReference>
<protein>
    <recommendedName>
        <fullName evidence="3">DUF5412 domain-containing protein</fullName>
    </recommendedName>
</protein>
<keyword evidence="1" id="KW-1133">Transmembrane helix</keyword>
<keyword evidence="1" id="KW-0472">Membrane</keyword>
<name>A0A6N3FVU3_9CLOT</name>
<proteinExistence type="predicted"/>
<sequence length="143" mass="16379">MNDYFNEDFLTDEEVKKSKKKVLIGTLVSLCILISLIIFALYELISTTVKMFPQNEELLSESFSPDNKYKVEAYLVDSGATTDFGVKCILFVDNKKSKTIYSDYHIRDANIKWIDNDTVSINSHIIDLPDGKYDWTIDKTGTD</sequence>
<evidence type="ECO:0008006" key="3">
    <source>
        <dbReference type="Google" id="ProtNLM"/>
    </source>
</evidence>
<dbReference type="InterPro" id="IPR035406">
    <property type="entry name" value="DUF5412"/>
</dbReference>
<reference evidence="2" key="1">
    <citation type="submission" date="2019-11" db="EMBL/GenBank/DDBJ databases">
        <authorList>
            <person name="Feng L."/>
        </authorList>
    </citation>
    <scope>NUCLEOTIDE SEQUENCE</scope>
    <source>
        <strain evidence="2">CParaputrificumLFYP93</strain>
    </source>
</reference>
<gene>
    <name evidence="2" type="ORF">CPLFYP93_02730</name>
</gene>
<dbReference type="EMBL" id="CACRTV010000064">
    <property type="protein sequence ID" value="VYU55916.1"/>
    <property type="molecule type" value="Genomic_DNA"/>
</dbReference>